<feature type="domain" description="Dicer dsRNA-binding fold" evidence="11">
    <location>
        <begin position="788"/>
        <end position="922"/>
    </location>
</feature>
<dbReference type="Pfam" id="PF00271">
    <property type="entry name" value="Helicase_C"/>
    <property type="match status" value="1"/>
</dbReference>
<dbReference type="GO" id="GO:0005524">
    <property type="term" value="F:ATP binding"/>
    <property type="evidence" value="ECO:0007669"/>
    <property type="project" value="UniProtKB-KW"/>
</dbReference>
<keyword evidence="1" id="KW-0677">Repeat</keyword>
<dbReference type="InterPro" id="IPR036389">
    <property type="entry name" value="RNase_III_sf"/>
</dbReference>
<keyword evidence="13" id="KW-1185">Reference proteome</keyword>
<evidence type="ECO:0000256" key="6">
    <source>
        <dbReference type="PROSITE-ProRule" id="PRU00657"/>
    </source>
</evidence>
<evidence type="ECO:0000313" key="12">
    <source>
        <dbReference type="EMBL" id="KNE60112.1"/>
    </source>
</evidence>
<dbReference type="eggNOG" id="KOG0701">
    <property type="taxonomic scope" value="Eukaryota"/>
</dbReference>
<evidence type="ECO:0000259" key="9">
    <source>
        <dbReference type="PROSITE" id="PS51192"/>
    </source>
</evidence>
<dbReference type="PROSITE" id="PS00517">
    <property type="entry name" value="RNASE_3_1"/>
    <property type="match status" value="1"/>
</dbReference>
<evidence type="ECO:0000259" key="11">
    <source>
        <dbReference type="PROSITE" id="PS51327"/>
    </source>
</evidence>
<dbReference type="VEuPathDB" id="FungiDB:AMAG_05536"/>
<feature type="region of interest" description="Disordered" evidence="7">
    <location>
        <begin position="149"/>
        <end position="248"/>
    </location>
</feature>
<dbReference type="GO" id="GO:0004386">
    <property type="term" value="F:helicase activity"/>
    <property type="evidence" value="ECO:0007669"/>
    <property type="project" value="UniProtKB-KW"/>
</dbReference>
<reference evidence="12 13" key="1">
    <citation type="submission" date="2009-11" db="EMBL/GenBank/DDBJ databases">
        <title>Annotation of Allomyces macrogynus ATCC 38327.</title>
        <authorList>
            <consortium name="The Broad Institute Genome Sequencing Platform"/>
            <person name="Russ C."/>
            <person name="Cuomo C."/>
            <person name="Burger G."/>
            <person name="Gray M.W."/>
            <person name="Holland P.W.H."/>
            <person name="King N."/>
            <person name="Lang F.B.F."/>
            <person name="Roger A.J."/>
            <person name="Ruiz-Trillo I."/>
            <person name="Young S.K."/>
            <person name="Zeng Q."/>
            <person name="Gargeya S."/>
            <person name="Fitzgerald M."/>
            <person name="Haas B."/>
            <person name="Abouelleil A."/>
            <person name="Alvarado L."/>
            <person name="Arachchi H.M."/>
            <person name="Berlin A."/>
            <person name="Chapman S.B."/>
            <person name="Gearin G."/>
            <person name="Goldberg J."/>
            <person name="Griggs A."/>
            <person name="Gujja S."/>
            <person name="Hansen M."/>
            <person name="Heiman D."/>
            <person name="Howarth C."/>
            <person name="Larimer J."/>
            <person name="Lui A."/>
            <person name="MacDonald P.J.P."/>
            <person name="McCowen C."/>
            <person name="Montmayeur A."/>
            <person name="Murphy C."/>
            <person name="Neiman D."/>
            <person name="Pearson M."/>
            <person name="Priest M."/>
            <person name="Roberts A."/>
            <person name="Saif S."/>
            <person name="Shea T."/>
            <person name="Sisk P."/>
            <person name="Stolte C."/>
            <person name="Sykes S."/>
            <person name="Wortman J."/>
            <person name="Nusbaum C."/>
            <person name="Birren B."/>
        </authorList>
    </citation>
    <scope>NUCLEOTIDE SEQUENCE [LARGE SCALE GENOMIC DNA]</scope>
    <source>
        <strain evidence="12 13">ATCC 38327</strain>
    </source>
</reference>
<dbReference type="CDD" id="cd18034">
    <property type="entry name" value="DEXHc_dicer"/>
    <property type="match status" value="1"/>
</dbReference>
<keyword evidence="4" id="KW-0347">Helicase</keyword>
<keyword evidence="2" id="KW-0547">Nucleotide-binding</keyword>
<dbReference type="SUPFAM" id="SSF52540">
    <property type="entry name" value="P-loop containing nucleoside triphosphate hydrolases"/>
    <property type="match status" value="1"/>
</dbReference>
<feature type="region of interest" description="Disordered" evidence="7">
    <location>
        <begin position="1179"/>
        <end position="1200"/>
    </location>
</feature>
<feature type="compositionally biased region" description="Basic and acidic residues" evidence="7">
    <location>
        <begin position="1"/>
        <end position="11"/>
    </location>
</feature>
<dbReference type="STRING" id="578462.A0A0L0SCE8"/>
<dbReference type="PROSITE" id="PS50142">
    <property type="entry name" value="RNASE_3_2"/>
    <property type="match status" value="2"/>
</dbReference>
<evidence type="ECO:0000256" key="5">
    <source>
        <dbReference type="ARBA" id="ARBA00022840"/>
    </source>
</evidence>
<reference evidence="13" key="2">
    <citation type="submission" date="2009-11" db="EMBL/GenBank/DDBJ databases">
        <title>The Genome Sequence of Allomyces macrogynus strain ATCC 38327.</title>
        <authorList>
            <consortium name="The Broad Institute Genome Sequencing Platform"/>
            <person name="Russ C."/>
            <person name="Cuomo C."/>
            <person name="Shea T."/>
            <person name="Young S.K."/>
            <person name="Zeng Q."/>
            <person name="Koehrsen M."/>
            <person name="Haas B."/>
            <person name="Borodovsky M."/>
            <person name="Guigo R."/>
            <person name="Alvarado L."/>
            <person name="Berlin A."/>
            <person name="Borenstein D."/>
            <person name="Chen Z."/>
            <person name="Engels R."/>
            <person name="Freedman E."/>
            <person name="Gellesch M."/>
            <person name="Goldberg J."/>
            <person name="Griggs A."/>
            <person name="Gujja S."/>
            <person name="Heiman D."/>
            <person name="Hepburn T."/>
            <person name="Howarth C."/>
            <person name="Jen D."/>
            <person name="Larson L."/>
            <person name="Lewis B."/>
            <person name="Mehta T."/>
            <person name="Park D."/>
            <person name="Pearson M."/>
            <person name="Roberts A."/>
            <person name="Saif S."/>
            <person name="Shenoy N."/>
            <person name="Sisk P."/>
            <person name="Stolte C."/>
            <person name="Sykes S."/>
            <person name="Walk T."/>
            <person name="White J."/>
            <person name="Yandava C."/>
            <person name="Burger G."/>
            <person name="Gray M.W."/>
            <person name="Holland P.W.H."/>
            <person name="King N."/>
            <person name="Lang F.B.F."/>
            <person name="Roger A.J."/>
            <person name="Ruiz-Trillo I."/>
            <person name="Lander E."/>
            <person name="Nusbaum C."/>
        </authorList>
    </citation>
    <scope>NUCLEOTIDE SEQUENCE [LARGE SCALE GENOMIC DNA]</scope>
    <source>
        <strain evidence="13">ATCC 38327</strain>
    </source>
</reference>
<dbReference type="Gene3D" id="3.30.160.380">
    <property type="entry name" value="Dicer dimerisation domain"/>
    <property type="match status" value="1"/>
</dbReference>
<dbReference type="InterPro" id="IPR038248">
    <property type="entry name" value="Dicer_dimer_sf"/>
</dbReference>
<dbReference type="InterPro" id="IPR000999">
    <property type="entry name" value="RNase_III_dom"/>
</dbReference>
<dbReference type="PROSITE" id="PS51327">
    <property type="entry name" value="DICER_DSRBF"/>
    <property type="match status" value="1"/>
</dbReference>
<feature type="domain" description="RNase III" evidence="8">
    <location>
        <begin position="1452"/>
        <end position="1608"/>
    </location>
</feature>
<evidence type="ECO:0000256" key="2">
    <source>
        <dbReference type="ARBA" id="ARBA00022741"/>
    </source>
</evidence>
<dbReference type="SMART" id="SM00535">
    <property type="entry name" value="RIBOc"/>
    <property type="match status" value="2"/>
</dbReference>
<dbReference type="GO" id="GO:0031047">
    <property type="term" value="P:regulatory ncRNA-mediated gene silencing"/>
    <property type="evidence" value="ECO:0007669"/>
    <property type="project" value="UniProtKB-ARBA"/>
</dbReference>
<dbReference type="InterPro" id="IPR011545">
    <property type="entry name" value="DEAD/DEAH_box_helicase_dom"/>
</dbReference>
<dbReference type="Gene3D" id="1.10.1520.10">
    <property type="entry name" value="Ribonuclease III domain"/>
    <property type="match status" value="2"/>
</dbReference>
<feature type="region of interest" description="Disordered" evidence="7">
    <location>
        <begin position="1773"/>
        <end position="1805"/>
    </location>
</feature>
<dbReference type="PROSITE" id="PS51192">
    <property type="entry name" value="HELICASE_ATP_BIND_1"/>
    <property type="match status" value="1"/>
</dbReference>
<evidence type="ECO:0000259" key="10">
    <source>
        <dbReference type="PROSITE" id="PS51194"/>
    </source>
</evidence>
<evidence type="ECO:0000256" key="1">
    <source>
        <dbReference type="ARBA" id="ARBA00022737"/>
    </source>
</evidence>
<dbReference type="SUPFAM" id="SSF69065">
    <property type="entry name" value="RNase III domain-like"/>
    <property type="match status" value="2"/>
</dbReference>
<name>A0A0L0SCE8_ALLM3</name>
<feature type="domain" description="RNase III" evidence="8">
    <location>
        <begin position="1232"/>
        <end position="1373"/>
    </location>
</feature>
<dbReference type="InterPro" id="IPR014001">
    <property type="entry name" value="Helicase_ATP-bd"/>
</dbReference>
<dbReference type="InterPro" id="IPR027417">
    <property type="entry name" value="P-loop_NTPase"/>
</dbReference>
<dbReference type="Pfam" id="PF03368">
    <property type="entry name" value="Dicer_dimer"/>
    <property type="match status" value="1"/>
</dbReference>
<feature type="compositionally biased region" description="Acidic residues" evidence="7">
    <location>
        <begin position="1783"/>
        <end position="1793"/>
    </location>
</feature>
<accession>A0A0L0SCE8</accession>
<feature type="region of interest" description="Disordered" evidence="7">
    <location>
        <begin position="1"/>
        <end position="64"/>
    </location>
</feature>
<dbReference type="Pfam" id="PF00636">
    <property type="entry name" value="Ribonuclease_3"/>
    <property type="match status" value="2"/>
</dbReference>
<organism evidence="12 13">
    <name type="scientific">Allomyces macrogynus (strain ATCC 38327)</name>
    <name type="common">Allomyces javanicus var. macrogynus</name>
    <dbReference type="NCBI Taxonomy" id="578462"/>
    <lineage>
        <taxon>Eukaryota</taxon>
        <taxon>Fungi</taxon>
        <taxon>Fungi incertae sedis</taxon>
        <taxon>Blastocladiomycota</taxon>
        <taxon>Blastocladiomycetes</taxon>
        <taxon>Blastocladiales</taxon>
        <taxon>Blastocladiaceae</taxon>
        <taxon>Allomyces</taxon>
    </lineage>
</organism>
<comment type="similarity">
    <text evidence="6">Belongs to the helicase family. Dicer subfamily.</text>
</comment>
<dbReference type="Proteomes" id="UP000054350">
    <property type="component" value="Unassembled WGS sequence"/>
</dbReference>
<dbReference type="GO" id="GO:0004525">
    <property type="term" value="F:ribonuclease III activity"/>
    <property type="evidence" value="ECO:0007669"/>
    <property type="project" value="InterPro"/>
</dbReference>
<keyword evidence="6" id="KW-0694">RNA-binding</keyword>
<proteinExistence type="inferred from homology"/>
<feature type="compositionally biased region" description="Acidic residues" evidence="7">
    <location>
        <begin position="190"/>
        <end position="205"/>
    </location>
</feature>
<protein>
    <recommendedName>
        <fullName evidence="14">Dicer-like protein 1</fullName>
    </recommendedName>
</protein>
<dbReference type="Pfam" id="PF00270">
    <property type="entry name" value="DEAD"/>
    <property type="match status" value="1"/>
</dbReference>
<dbReference type="OrthoDB" id="416741at2759"/>
<dbReference type="InterPro" id="IPR001650">
    <property type="entry name" value="Helicase_C-like"/>
</dbReference>
<dbReference type="InterPro" id="IPR005034">
    <property type="entry name" value="Dicer_dimerisation"/>
</dbReference>
<evidence type="ECO:0000256" key="4">
    <source>
        <dbReference type="ARBA" id="ARBA00022806"/>
    </source>
</evidence>
<keyword evidence="3" id="KW-0378">Hydrolase</keyword>
<dbReference type="Gene3D" id="3.40.50.300">
    <property type="entry name" value="P-loop containing nucleotide triphosphate hydrolases"/>
    <property type="match status" value="2"/>
</dbReference>
<dbReference type="EMBL" id="GG745335">
    <property type="protein sequence ID" value="KNE60112.1"/>
    <property type="molecule type" value="Genomic_DNA"/>
</dbReference>
<evidence type="ECO:0000256" key="7">
    <source>
        <dbReference type="SAM" id="MobiDB-lite"/>
    </source>
</evidence>
<sequence>MGQARRVKDLVELTLLTNQPTNRTRAAQTRPPPSSNAPPPDPHQVGGARSAASDPRPTPVLPVSYFHRDPFARFAPAPKATASNPGQHARMQVLRRLYASLTAGDPPLGLGKPVTVVDGGPRLEDRAPGVPCDQNQPPAQNGAVERDVEMGSPQDDAFVPAQPEARSPAEIGSNRGSVEPVVERPCPPDGPDDDAMDVVEPDPLPDQDATAPATPPSAEKGRDHDAAVNTDGDVNGGADTQNDAFPNIPQPRAYQLELYQHAVRENVIAVMPTGSGKTLVAVLLIRHMCAVEKERQRQAASNGGRLYRPKTAFFVVNKVHLAIQQANVIKKHTALRVELIHGDVAESWGAKEWSRMQAKTDVVVSTSQIVLDALRSGYIRLSESCVMVFDEVHDAVGRHPMRLIMTDFYHPAPKTARPKVFCMTASPSNAKGNVQMRMTALEETMDASVFQVDDAFDELEQHAPRAETQFVMFREPTMAAQVGPIYLAIHDDAMRIAPNLFNRTLFNEYPHIAVECGVCVAERYLLQVLHEFVQPIQRLQQAGRSDHVVVDPALLPAIQELNARARATGAPLPITMATVSQKVRSLFLDVLAPAVSATTDAHAHFRGIVFVERRLLVRILRDLLDHFLRDEDARLASLTTECIMGHSGSAWTALARGMEVEHQTRIIDEFRAGKINLLFSTQVAEEGLDIPACNTVIRFSLPKTVISLIQSRGRARHRSSKYVVLINANNPDEIRLMADLRDQEQKLAEANTNMSRPDQDDAMQVDPKDAEHLYKVEATGATLTLQQAVPLLTQFCATLPGNDFYRPQPRYLLQDSERNTEWHRSRSSRLRHLDFAAVIDPALDKRARLVAAQAPPTSYEPGCRCILFLPESVRLETKVLDRTAPSKQLARQLVAFDACVKLHKAGLLDDNLRPISQVRPPKGVVRRFYDAHSNVLTSTRAYAAPFAESIRASVDEAPDATFPAYLSIFLPSSDTDDDEASDRLAPLFGNVARVGVLTRHPMDAVLVTMAAGWTCQPIGTPTALQLTREELELVDKFMVRVLAGTWVQNWAQSPPDPTPPMACYLVPLVHSLELSHANIDWDLMRVYTETDWHTVRADAVTSMVVDAFREQHRARCALVADRADKMRPLQVLRVHAPGPVPDSALQPANDVQTQEASNVLPLAAQHPTTILECRPVPRCSTGKSKSDAHRIAPTNGDMDDDRVFLPDTPTRVAWIPVPAHVYGGLRAITEAIYHVDEIMTLRATQARLEIPCTLERFRQALTLPSSARTPNYESLEFLGDTVLQVFTTAYTFVKNPDGHEGVLCAYRMTLTVNTLLRDISERWRFHEAVVAHAYRPRDWRDWVQYKPKPFTTSDKMRADLIEALLGADYMDAGLEAAYSTLLKFMTAMADEFPTSTSLWDAVGALYQPDNTDHGAAAIADNYAAADAEEPMCFGQFASATASMAPDRPPVDVAAVSAILDHRFQNSDLAVQALTHPSYLLAPSYQRLEWLGDALLQYAVVKRLMTRWPSASPVLLHRMQSVACNNMFLGLICVHMGLHRHVASMHPHLGRVVAKFEADLIDLGITRENPVGNGESDARHGGLWERLSPPKALGDVIEALFAAVWIDSGCNMDAVTRLHDRLFAPYLEHYITPDTYARNPLSYIYEVVAQKRCTGLRLDNVATASASPTAPRPTHSPLAPGTVGTDALLDPDTSLTYRATLHGHEIGRGTADTSQAAKIRAAQAALATLEGKTMDFWDEVGCDCPVRLRYVESMRAKQDDAMDVDIGKVNGNATSCAAPAPAESADEGDDDTASEDGAGRGGDAAASDALVPATAMERFGYGADVGASLLAKRSSLPNTAKREGA</sequence>
<evidence type="ECO:0000313" key="13">
    <source>
        <dbReference type="Proteomes" id="UP000054350"/>
    </source>
</evidence>
<feature type="domain" description="Helicase ATP-binding" evidence="9">
    <location>
        <begin position="258"/>
        <end position="445"/>
    </location>
</feature>
<evidence type="ECO:0000259" key="8">
    <source>
        <dbReference type="PROSITE" id="PS50142"/>
    </source>
</evidence>
<dbReference type="PANTHER" id="PTHR14950:SF37">
    <property type="entry name" value="ENDORIBONUCLEASE DICER"/>
    <property type="match status" value="1"/>
</dbReference>
<dbReference type="CDD" id="cd00593">
    <property type="entry name" value="RIBOc"/>
    <property type="match status" value="2"/>
</dbReference>
<feature type="domain" description="Helicase C-terminal" evidence="10">
    <location>
        <begin position="582"/>
        <end position="758"/>
    </location>
</feature>
<dbReference type="SMART" id="SM00490">
    <property type="entry name" value="HELICc"/>
    <property type="match status" value="1"/>
</dbReference>
<keyword evidence="5" id="KW-0067">ATP-binding</keyword>
<dbReference type="GO" id="GO:0003723">
    <property type="term" value="F:RNA binding"/>
    <property type="evidence" value="ECO:0007669"/>
    <property type="project" value="UniProtKB-UniRule"/>
</dbReference>
<evidence type="ECO:0008006" key="14">
    <source>
        <dbReference type="Google" id="ProtNLM"/>
    </source>
</evidence>
<dbReference type="PROSITE" id="PS51194">
    <property type="entry name" value="HELICASE_CTER"/>
    <property type="match status" value="1"/>
</dbReference>
<dbReference type="SMART" id="SM00487">
    <property type="entry name" value="DEXDc"/>
    <property type="match status" value="1"/>
</dbReference>
<feature type="compositionally biased region" description="Polar residues" evidence="7">
    <location>
        <begin position="15"/>
        <end position="27"/>
    </location>
</feature>
<dbReference type="PANTHER" id="PTHR14950">
    <property type="entry name" value="DICER-RELATED"/>
    <property type="match status" value="1"/>
</dbReference>
<dbReference type="GO" id="GO:0006396">
    <property type="term" value="P:RNA processing"/>
    <property type="evidence" value="ECO:0007669"/>
    <property type="project" value="InterPro"/>
</dbReference>
<feature type="compositionally biased region" description="Pro residues" evidence="7">
    <location>
        <begin position="30"/>
        <end position="42"/>
    </location>
</feature>
<gene>
    <name evidence="12" type="ORF">AMAG_05536</name>
</gene>
<evidence type="ECO:0000256" key="3">
    <source>
        <dbReference type="ARBA" id="ARBA00022801"/>
    </source>
</evidence>